<sequence length="417" mass="45787">MFSSKKPYSSVTVAIERLTSEQFEEDDLSGIPDLVEAIGLQATGPAEAARAIRKKLKYGNVHRQLRALTILDGLMQNAGSRFQRAFVDEPLLERLRVCATSPMSEKEVRARCQVLFAGWGQTYKSTPGLERIARLNKELPKRKQVVTQDRSKVLKETERDPFEDEEDEEAQQAASRSTAPSPTPGAAPKSHKSKPSSSGISSSLFGSTTPTKPKKSKKGSKSKSGPFNLEAEKANMKTNIAESSVASINLLNALQRINREEERVSENQACVAQFERCKLLRRHILRYIQNIEAEEWLGALIQANDQLVTALMTFEQLDSSIDADSDSDDELAEQAHAYRMLQEKGKAVDGAAAELAGLKLSLASAAPAPVAPPRPAAPPVVDNYDSVEEEDDDNPFGDANALESPALERDEPKWRSV</sequence>
<proteinExistence type="predicted"/>
<dbReference type="CDD" id="cd14232">
    <property type="entry name" value="GAT_LSB5"/>
    <property type="match status" value="1"/>
</dbReference>
<dbReference type="GO" id="GO:0035091">
    <property type="term" value="F:phosphatidylinositol binding"/>
    <property type="evidence" value="ECO:0007669"/>
    <property type="project" value="InterPro"/>
</dbReference>
<evidence type="ECO:0000313" key="5">
    <source>
        <dbReference type="Proteomes" id="UP000091956"/>
    </source>
</evidence>
<dbReference type="PANTHER" id="PTHR47789:SF1">
    <property type="entry name" value="LAS SEVENTEEN-BINDING PROTEIN 5"/>
    <property type="match status" value="1"/>
</dbReference>
<dbReference type="GO" id="GO:0043130">
    <property type="term" value="F:ubiquitin binding"/>
    <property type="evidence" value="ECO:0007669"/>
    <property type="project" value="InterPro"/>
</dbReference>
<evidence type="ECO:0000313" key="4">
    <source>
        <dbReference type="EMBL" id="OBT97747.1"/>
    </source>
</evidence>
<dbReference type="Proteomes" id="UP000091956">
    <property type="component" value="Unassembled WGS sequence"/>
</dbReference>
<feature type="compositionally biased region" description="Pro residues" evidence="2">
    <location>
        <begin position="369"/>
        <end position="378"/>
    </location>
</feature>
<dbReference type="Gene3D" id="1.20.58.160">
    <property type="match status" value="1"/>
</dbReference>
<feature type="compositionally biased region" description="Low complexity" evidence="2">
    <location>
        <begin position="195"/>
        <end position="211"/>
    </location>
</feature>
<feature type="compositionally biased region" description="Basic residues" evidence="2">
    <location>
        <begin position="212"/>
        <end position="221"/>
    </location>
</feature>
<dbReference type="STRING" id="342668.A0A1B8GPJ5"/>
<dbReference type="AlphaFoldDB" id="A0A1B8GPJ5"/>
<dbReference type="PANTHER" id="PTHR47789">
    <property type="entry name" value="LAS SEVENTEEN-BINDING PROTEIN 5"/>
    <property type="match status" value="1"/>
</dbReference>
<dbReference type="RefSeq" id="XP_018131480.1">
    <property type="nucleotide sequence ID" value="XM_018274465.2"/>
</dbReference>
<evidence type="ECO:0000256" key="1">
    <source>
        <dbReference type="ARBA" id="ARBA00011446"/>
    </source>
</evidence>
<reference evidence="5" key="2">
    <citation type="journal article" date="2018" name="Nat. Commun.">
        <title>Extreme sensitivity to ultraviolet light in the fungal pathogen causing white-nose syndrome of bats.</title>
        <authorList>
            <person name="Palmer J.M."/>
            <person name="Drees K.P."/>
            <person name="Foster J.T."/>
            <person name="Lindner D.L."/>
        </authorList>
    </citation>
    <scope>NUCLEOTIDE SEQUENCE [LARGE SCALE GENOMIC DNA]</scope>
    <source>
        <strain evidence="5">UAMH 10579</strain>
    </source>
</reference>
<dbReference type="GO" id="GO:0007034">
    <property type="term" value="P:vacuolar transport"/>
    <property type="evidence" value="ECO:0007669"/>
    <property type="project" value="UniProtKB-ARBA"/>
</dbReference>
<feature type="compositionally biased region" description="Basic and acidic residues" evidence="2">
    <location>
        <begin position="406"/>
        <end position="417"/>
    </location>
</feature>
<dbReference type="PROSITE" id="PS50179">
    <property type="entry name" value="VHS"/>
    <property type="match status" value="1"/>
</dbReference>
<dbReference type="GO" id="GO:0051666">
    <property type="term" value="P:actin cortical patch localization"/>
    <property type="evidence" value="ECO:0007669"/>
    <property type="project" value="TreeGrafter"/>
</dbReference>
<name>A0A1B8GPJ5_9PEZI</name>
<dbReference type="SUPFAM" id="SSF89009">
    <property type="entry name" value="GAT-like domain"/>
    <property type="match status" value="1"/>
</dbReference>
<evidence type="ECO:0000256" key="2">
    <source>
        <dbReference type="SAM" id="MobiDB-lite"/>
    </source>
</evidence>
<dbReference type="GeneID" id="28838385"/>
<dbReference type="SUPFAM" id="SSF48464">
    <property type="entry name" value="ENTH/VHS domain"/>
    <property type="match status" value="1"/>
</dbReference>
<dbReference type="CDD" id="cd16980">
    <property type="entry name" value="VHS_Lsb5"/>
    <property type="match status" value="1"/>
</dbReference>
<keyword evidence="5" id="KW-1185">Reference proteome</keyword>
<dbReference type="InterPro" id="IPR044103">
    <property type="entry name" value="GAT_LSB5"/>
</dbReference>
<dbReference type="GO" id="GO:0030479">
    <property type="term" value="C:actin cortical patch"/>
    <property type="evidence" value="ECO:0007669"/>
    <property type="project" value="TreeGrafter"/>
</dbReference>
<dbReference type="InterPro" id="IPR008942">
    <property type="entry name" value="ENTH_VHS"/>
</dbReference>
<dbReference type="EMBL" id="KV460220">
    <property type="protein sequence ID" value="OBT97747.1"/>
    <property type="molecule type" value="Genomic_DNA"/>
</dbReference>
<feature type="region of interest" description="Disordered" evidence="2">
    <location>
        <begin position="142"/>
        <end position="229"/>
    </location>
</feature>
<comment type="subunit">
    <text evidence="1">Component of the ESCRT-0 complex composed of HSE1 and VPS27.</text>
</comment>
<feature type="compositionally biased region" description="Acidic residues" evidence="2">
    <location>
        <begin position="161"/>
        <end position="170"/>
    </location>
</feature>
<gene>
    <name evidence="4" type="primary">LSB5</name>
    <name evidence="4" type="ORF">VE01_04999</name>
</gene>
<dbReference type="SMART" id="SM00288">
    <property type="entry name" value="VHS"/>
    <property type="match status" value="1"/>
</dbReference>
<accession>A0A1B8GPJ5</accession>
<organism evidence="4 5">
    <name type="scientific">Pseudogymnoascus verrucosus</name>
    <dbReference type="NCBI Taxonomy" id="342668"/>
    <lineage>
        <taxon>Eukaryota</taxon>
        <taxon>Fungi</taxon>
        <taxon>Dikarya</taxon>
        <taxon>Ascomycota</taxon>
        <taxon>Pezizomycotina</taxon>
        <taxon>Leotiomycetes</taxon>
        <taxon>Thelebolales</taxon>
        <taxon>Thelebolaceae</taxon>
        <taxon>Pseudogymnoascus</taxon>
    </lineage>
</organism>
<dbReference type="GO" id="GO:0006897">
    <property type="term" value="P:endocytosis"/>
    <property type="evidence" value="ECO:0007669"/>
    <property type="project" value="InterPro"/>
</dbReference>
<dbReference type="InterPro" id="IPR002014">
    <property type="entry name" value="VHS_dom"/>
</dbReference>
<dbReference type="Pfam" id="PF00790">
    <property type="entry name" value="VHS"/>
    <property type="match status" value="1"/>
</dbReference>
<dbReference type="OrthoDB" id="10068368at2759"/>
<feature type="compositionally biased region" description="Basic and acidic residues" evidence="2">
    <location>
        <begin position="149"/>
        <end position="160"/>
    </location>
</feature>
<reference evidence="4 5" key="1">
    <citation type="submission" date="2016-03" db="EMBL/GenBank/DDBJ databases">
        <title>Comparative genomics of Pseudogymnoascus destructans, the fungus causing white-nose syndrome of bats.</title>
        <authorList>
            <person name="Palmer J.M."/>
            <person name="Drees K.P."/>
            <person name="Foster J.T."/>
            <person name="Lindner D.L."/>
        </authorList>
    </citation>
    <scope>NUCLEOTIDE SEQUENCE [LARGE SCALE GENOMIC DNA]</scope>
    <source>
        <strain evidence="4 5">UAMH 10579</strain>
    </source>
</reference>
<feature type="compositionally biased region" description="Low complexity" evidence="2">
    <location>
        <begin position="171"/>
        <end position="188"/>
    </location>
</feature>
<evidence type="ECO:0000259" key="3">
    <source>
        <dbReference type="PROSITE" id="PS50179"/>
    </source>
</evidence>
<dbReference type="Gene3D" id="1.25.40.90">
    <property type="match status" value="1"/>
</dbReference>
<dbReference type="InterPro" id="IPR038425">
    <property type="entry name" value="GAT_sf"/>
</dbReference>
<feature type="domain" description="VHS" evidence="3">
    <location>
        <begin position="18"/>
        <end position="147"/>
    </location>
</feature>
<dbReference type="GO" id="GO:0007015">
    <property type="term" value="P:actin filament organization"/>
    <property type="evidence" value="ECO:0007669"/>
    <property type="project" value="InterPro"/>
</dbReference>
<feature type="region of interest" description="Disordered" evidence="2">
    <location>
        <begin position="366"/>
        <end position="417"/>
    </location>
</feature>
<protein>
    <submittedName>
        <fullName evidence="4">Actin patch assembly and actin polymerization protein</fullName>
    </submittedName>
</protein>
<feature type="compositionally biased region" description="Acidic residues" evidence="2">
    <location>
        <begin position="385"/>
        <end position="395"/>
    </location>
</feature>
<dbReference type="InterPro" id="IPR045007">
    <property type="entry name" value="LSB5"/>
</dbReference>